<dbReference type="Proteomes" id="UP000189229">
    <property type="component" value="Unassembled WGS sequence"/>
</dbReference>
<dbReference type="Pfam" id="PF00934">
    <property type="entry name" value="PE"/>
    <property type="match status" value="1"/>
</dbReference>
<dbReference type="InterPro" id="IPR038332">
    <property type="entry name" value="PPE_sf"/>
</dbReference>
<dbReference type="AlphaFoldDB" id="A0A1V3XJJ2"/>
<proteinExistence type="predicted"/>
<feature type="domain" description="PE" evidence="1">
    <location>
        <begin position="12"/>
        <end position="102"/>
    </location>
</feature>
<reference evidence="2 3" key="1">
    <citation type="submission" date="2017-02" db="EMBL/GenBank/DDBJ databases">
        <title>Complete genome sequences of Mycobacterium kansasii strains isolated from rhesus macaques.</title>
        <authorList>
            <person name="Panda A."/>
            <person name="Nagaraj S."/>
            <person name="Zhao X."/>
            <person name="Tettelin H."/>
            <person name="Detolla L.J."/>
        </authorList>
    </citation>
    <scope>NUCLEOTIDE SEQUENCE [LARGE SCALE GENOMIC DNA]</scope>
    <source>
        <strain evidence="2 3">11-3813</strain>
    </source>
</reference>
<accession>A0A1V3XJJ2</accession>
<name>A0A1V3XJJ2_MYCKA</name>
<comment type="caution">
    <text evidence="2">The sequence shown here is derived from an EMBL/GenBank/DDBJ whole genome shotgun (WGS) entry which is preliminary data.</text>
</comment>
<evidence type="ECO:0000259" key="1">
    <source>
        <dbReference type="Pfam" id="PF00934"/>
    </source>
</evidence>
<evidence type="ECO:0000313" key="3">
    <source>
        <dbReference type="Proteomes" id="UP000189229"/>
    </source>
</evidence>
<dbReference type="InterPro" id="IPR000084">
    <property type="entry name" value="PE-PGRS_N"/>
</dbReference>
<dbReference type="Gene3D" id="1.10.287.850">
    <property type="entry name" value="HP0062-like domain"/>
    <property type="match status" value="1"/>
</dbReference>
<dbReference type="EMBL" id="MVBM01000002">
    <property type="protein sequence ID" value="OOK79377.1"/>
    <property type="molecule type" value="Genomic_DNA"/>
</dbReference>
<gene>
    <name evidence="2" type="ORF">BZL30_1996</name>
</gene>
<dbReference type="SUPFAM" id="SSF140459">
    <property type="entry name" value="PE/PPE dimer-like"/>
    <property type="match status" value="1"/>
</dbReference>
<organism evidence="2 3">
    <name type="scientific">Mycobacterium kansasii</name>
    <dbReference type="NCBI Taxonomy" id="1768"/>
    <lineage>
        <taxon>Bacteria</taxon>
        <taxon>Bacillati</taxon>
        <taxon>Actinomycetota</taxon>
        <taxon>Actinomycetes</taxon>
        <taxon>Mycobacteriales</taxon>
        <taxon>Mycobacteriaceae</taxon>
        <taxon>Mycobacterium</taxon>
    </lineage>
</organism>
<sequence length="107" mass="10609">MSSGPGEEDMYVITEPDEFGIAAAALATASSAVAARNAAAAAVTTAVLPAAADAVSALTAQRFGIHGERYQQVSAQALATHQDFVAALLASGRSYAAAEAANATAAR</sequence>
<protein>
    <submittedName>
        <fullName evidence="2">PE family protein</fullName>
    </submittedName>
</protein>
<evidence type="ECO:0000313" key="2">
    <source>
        <dbReference type="EMBL" id="OOK79377.1"/>
    </source>
</evidence>